<accession>A0A7C3FAF2</accession>
<dbReference type="EMBL" id="DSTX01000005">
    <property type="protein sequence ID" value="HFK20447.1"/>
    <property type="molecule type" value="Genomic_DNA"/>
</dbReference>
<protein>
    <recommendedName>
        <fullName evidence="2">4-vinyl reductase 4VR domain-containing protein</fullName>
    </recommendedName>
</protein>
<dbReference type="InterPro" id="IPR024096">
    <property type="entry name" value="NO_sig/Golgi_transp_ligand-bd"/>
</dbReference>
<dbReference type="Gene3D" id="3.30.1380.20">
    <property type="entry name" value="Trafficking protein particle complex subunit 3"/>
    <property type="match status" value="1"/>
</dbReference>
<dbReference type="PANTHER" id="PTHR35090">
    <property type="entry name" value="DNA-DIRECTED RNA POLYMERASE SUBUNIT I"/>
    <property type="match status" value="1"/>
</dbReference>
<organism evidence="1">
    <name type="scientific">Candidatus Methanomethylicus mesodigestus</name>
    <dbReference type="NCBI Taxonomy" id="1867258"/>
    <lineage>
        <taxon>Archaea</taxon>
        <taxon>Thermoproteota</taxon>
        <taxon>Methanosuratincolia</taxon>
        <taxon>Candidatus Methanomethylicales</taxon>
        <taxon>Candidatus Methanomethylicaceae</taxon>
        <taxon>Candidatus Methanomethylicus</taxon>
    </lineage>
</organism>
<reference evidence="1" key="1">
    <citation type="journal article" date="2020" name="mSystems">
        <title>Genome- and Community-Level Interaction Insights into Carbon Utilization and Element Cycling Functions of Hydrothermarchaeota in Hydrothermal Sediment.</title>
        <authorList>
            <person name="Zhou Z."/>
            <person name="Liu Y."/>
            <person name="Xu W."/>
            <person name="Pan J."/>
            <person name="Luo Z.H."/>
            <person name="Li M."/>
        </authorList>
    </citation>
    <scope>NUCLEOTIDE SEQUENCE [LARGE SCALE GENOMIC DNA]</scope>
    <source>
        <strain evidence="1">SpSt-468</strain>
    </source>
</reference>
<evidence type="ECO:0008006" key="2">
    <source>
        <dbReference type="Google" id="ProtNLM"/>
    </source>
</evidence>
<dbReference type="AlphaFoldDB" id="A0A7C3FAF2"/>
<dbReference type="PANTHER" id="PTHR35090:SF1">
    <property type="entry name" value="SLR0144 PROTEIN"/>
    <property type="match status" value="1"/>
</dbReference>
<name>A0A7C3FAF2_9CREN</name>
<comment type="caution">
    <text evidence="1">The sequence shown here is derived from an EMBL/GenBank/DDBJ whole genome shotgun (WGS) entry which is preliminary data.</text>
</comment>
<gene>
    <name evidence="1" type="ORF">ENS19_04110</name>
</gene>
<sequence>MPIHLADHYYDPNKKYCGLYIVAKMELPAFGPTTELIRIFDKRAIPLLTINSHTKDGNVYNFLMVDLTDKEGVKEEIIEEIKTVFANHLVYFRCIDTGIKGFIYNINGFPLVFNFSNNYSQAAALTASTWKTLIMGIVKRYGVGASVILWYMGNDAGEGKARIMMGLQGLNNVEMVKIGLARLQSLGWGRFDLIECDELGKRVVIRVFDSFEEMITKELLDYQNSFLKGFLVGLISTIFGKACRGIEVKCVNKGDPYCEFLLR</sequence>
<proteinExistence type="predicted"/>
<evidence type="ECO:0000313" key="1">
    <source>
        <dbReference type="EMBL" id="HFK20447.1"/>
    </source>
</evidence>
<dbReference type="SUPFAM" id="SSF111126">
    <property type="entry name" value="Ligand-binding domain in the NO signalling and Golgi transport"/>
    <property type="match status" value="1"/>
</dbReference>